<name>A0AAN7PCE3_9COLE</name>
<comment type="subunit">
    <text evidence="1">Self-associates forming complexes of several hundred monomers.</text>
</comment>
<feature type="domain" description="Myb-like" evidence="6">
    <location>
        <begin position="13"/>
        <end position="83"/>
    </location>
</feature>
<evidence type="ECO:0000313" key="7">
    <source>
        <dbReference type="EMBL" id="KAK4879686.1"/>
    </source>
</evidence>
<evidence type="ECO:0000256" key="3">
    <source>
        <dbReference type="ARBA" id="ARBA00023015"/>
    </source>
</evidence>
<organism evidence="7 8">
    <name type="scientific">Aquatica leii</name>
    <dbReference type="NCBI Taxonomy" id="1421715"/>
    <lineage>
        <taxon>Eukaryota</taxon>
        <taxon>Metazoa</taxon>
        <taxon>Ecdysozoa</taxon>
        <taxon>Arthropoda</taxon>
        <taxon>Hexapoda</taxon>
        <taxon>Insecta</taxon>
        <taxon>Pterygota</taxon>
        <taxon>Neoptera</taxon>
        <taxon>Endopterygota</taxon>
        <taxon>Coleoptera</taxon>
        <taxon>Polyphaga</taxon>
        <taxon>Elateriformia</taxon>
        <taxon>Elateroidea</taxon>
        <taxon>Lampyridae</taxon>
        <taxon>Luciolinae</taxon>
        <taxon>Aquatica</taxon>
    </lineage>
</organism>
<evidence type="ECO:0000259" key="6">
    <source>
        <dbReference type="SMART" id="SM00717"/>
    </source>
</evidence>
<proteinExistence type="predicted"/>
<dbReference type="Proteomes" id="UP001353858">
    <property type="component" value="Unassembled WGS sequence"/>
</dbReference>
<evidence type="ECO:0000256" key="4">
    <source>
        <dbReference type="ARBA" id="ARBA00023163"/>
    </source>
</evidence>
<dbReference type="AlphaFoldDB" id="A0AAN7PCE3"/>
<comment type="function">
    <text evidence="5">Involved in transvection phenomena (= synapsis-dependent gene expression), where the synaptic pairing of chromosomes carrying genes with which zeste interacts influences the expression of these genes. Zeste binds to DNA and stimulates transcription from a nearby promoter.</text>
</comment>
<sequence length="182" mass="20571">MDHNKIKTKKHVKRTVYTDEDAHKLVDIVAKYQNVVESKKTDVVAWKEKDAAWQKIGEEYNCGQLETRTVDQLRSKFDNLKKETRCYFAKQRQDLYRTGGGVVEDNIRAILKLLYNKIRCIINLSVLGLEAFPGDSDMIATDIATDHIVSDIGTTETASAAEMVEIPPAAAECSSKTVKKYK</sequence>
<gene>
    <name evidence="7" type="ORF">RN001_007832</name>
</gene>
<dbReference type="Pfam" id="PF13873">
    <property type="entry name" value="Myb_DNA-bind_5"/>
    <property type="match status" value="1"/>
</dbReference>
<dbReference type="PANTHER" id="PTHR21411">
    <property type="entry name" value="APONTIC"/>
    <property type="match status" value="1"/>
</dbReference>
<dbReference type="InterPro" id="IPR001005">
    <property type="entry name" value="SANT/Myb"/>
</dbReference>
<evidence type="ECO:0000313" key="8">
    <source>
        <dbReference type="Proteomes" id="UP001353858"/>
    </source>
</evidence>
<dbReference type="SMART" id="SM00717">
    <property type="entry name" value="SANT"/>
    <property type="match status" value="1"/>
</dbReference>
<evidence type="ECO:0000256" key="2">
    <source>
        <dbReference type="ARBA" id="ARBA00016807"/>
    </source>
</evidence>
<accession>A0AAN7PCE3</accession>
<comment type="caution">
    <text evidence="7">The sequence shown here is derived from an EMBL/GenBank/DDBJ whole genome shotgun (WGS) entry which is preliminary data.</text>
</comment>
<dbReference type="EMBL" id="JARPUR010000003">
    <property type="protein sequence ID" value="KAK4879686.1"/>
    <property type="molecule type" value="Genomic_DNA"/>
</dbReference>
<evidence type="ECO:0000256" key="1">
    <source>
        <dbReference type="ARBA" id="ARBA00011764"/>
    </source>
</evidence>
<keyword evidence="8" id="KW-1185">Reference proteome</keyword>
<dbReference type="InterPro" id="IPR028002">
    <property type="entry name" value="Myb_DNA-bind_5"/>
</dbReference>
<protein>
    <recommendedName>
        <fullName evidence="2">Regulatory protein zeste</fullName>
    </recommendedName>
</protein>
<keyword evidence="3" id="KW-0805">Transcription regulation</keyword>
<dbReference type="PANTHER" id="PTHR21411:SF0">
    <property type="entry name" value="REGULATORY PROTEIN ZESTE"/>
    <property type="match status" value="1"/>
</dbReference>
<reference evidence="8" key="1">
    <citation type="submission" date="2023-01" db="EMBL/GenBank/DDBJ databases">
        <title>Key to firefly adult light organ development and bioluminescence: homeobox transcription factors regulate luciferase expression and transportation to peroxisome.</title>
        <authorList>
            <person name="Fu X."/>
        </authorList>
    </citation>
    <scope>NUCLEOTIDE SEQUENCE [LARGE SCALE GENOMIC DNA]</scope>
</reference>
<keyword evidence="4" id="KW-0804">Transcription</keyword>
<evidence type="ECO:0000256" key="5">
    <source>
        <dbReference type="ARBA" id="ARBA00025466"/>
    </source>
</evidence>